<accession>A0A6J4M1U7</accession>
<dbReference type="EMBL" id="CADCUJ010000046">
    <property type="protein sequence ID" value="CAA9343964.1"/>
    <property type="molecule type" value="Genomic_DNA"/>
</dbReference>
<evidence type="ECO:0000256" key="1">
    <source>
        <dbReference type="ARBA" id="ARBA00001033"/>
    </source>
</evidence>
<protein>
    <recommendedName>
        <fullName evidence="11">Inositol-1-monophosphatase</fullName>
        <ecNumber evidence="11">3.1.3.25</ecNumber>
    </recommendedName>
</protein>
<dbReference type="CDD" id="cd01639">
    <property type="entry name" value="IMPase"/>
    <property type="match status" value="1"/>
</dbReference>
<feature type="binding site" evidence="10">
    <location>
        <position position="70"/>
    </location>
    <ligand>
        <name>Mg(2+)</name>
        <dbReference type="ChEBI" id="CHEBI:18420"/>
        <label>1</label>
        <note>catalytic</note>
    </ligand>
</feature>
<feature type="binding site" evidence="10">
    <location>
        <position position="88"/>
    </location>
    <ligand>
        <name>Mg(2+)</name>
        <dbReference type="ChEBI" id="CHEBI:18420"/>
        <label>1</label>
        <note>catalytic</note>
    </ligand>
</feature>
<evidence type="ECO:0000256" key="5">
    <source>
        <dbReference type="ARBA" id="ARBA00022723"/>
    </source>
</evidence>
<keyword evidence="6 11" id="KW-0378">Hydrolase</keyword>
<comment type="similarity">
    <text evidence="4 11">Belongs to the inositol monophosphatase superfamily.</text>
</comment>
<comment type="catalytic activity">
    <reaction evidence="8">
        <text>L-histidinol phosphate + H2O = L-histidinol + phosphate</text>
        <dbReference type="Rhea" id="RHEA:14465"/>
        <dbReference type="ChEBI" id="CHEBI:15377"/>
        <dbReference type="ChEBI" id="CHEBI:43474"/>
        <dbReference type="ChEBI" id="CHEBI:57699"/>
        <dbReference type="ChEBI" id="CHEBI:57980"/>
        <dbReference type="EC" id="3.1.3.15"/>
    </reaction>
</comment>
<dbReference type="Gene3D" id="3.40.190.80">
    <property type="match status" value="1"/>
</dbReference>
<comment type="function">
    <text evidence="9">Catalyzes the dephosphorylation of histidinol-phosphate to histidinol, the direct precursor of histidine.</text>
</comment>
<dbReference type="InterPro" id="IPR033942">
    <property type="entry name" value="IMPase"/>
</dbReference>
<evidence type="ECO:0000256" key="3">
    <source>
        <dbReference type="ARBA" id="ARBA00004970"/>
    </source>
</evidence>
<feature type="binding site" evidence="10">
    <location>
        <position position="213"/>
    </location>
    <ligand>
        <name>Mg(2+)</name>
        <dbReference type="ChEBI" id="CHEBI:18420"/>
        <label>1</label>
        <note>catalytic</note>
    </ligand>
</feature>
<evidence type="ECO:0000313" key="12">
    <source>
        <dbReference type="EMBL" id="CAA9343964.1"/>
    </source>
</evidence>
<dbReference type="GO" id="GO:0007165">
    <property type="term" value="P:signal transduction"/>
    <property type="evidence" value="ECO:0007669"/>
    <property type="project" value="TreeGrafter"/>
</dbReference>
<keyword evidence="7 10" id="KW-0460">Magnesium</keyword>
<proteinExistence type="inferred from homology"/>
<dbReference type="PANTHER" id="PTHR20854">
    <property type="entry name" value="INOSITOL MONOPHOSPHATASE"/>
    <property type="match status" value="1"/>
</dbReference>
<dbReference type="GO" id="GO:0006020">
    <property type="term" value="P:inositol metabolic process"/>
    <property type="evidence" value="ECO:0007669"/>
    <property type="project" value="TreeGrafter"/>
</dbReference>
<feature type="binding site" evidence="10">
    <location>
        <position position="89"/>
    </location>
    <ligand>
        <name>Mg(2+)</name>
        <dbReference type="ChEBI" id="CHEBI:18420"/>
        <label>1</label>
        <note>catalytic</note>
    </ligand>
</feature>
<dbReference type="PRINTS" id="PR00377">
    <property type="entry name" value="IMPHPHTASES"/>
</dbReference>
<dbReference type="InterPro" id="IPR020583">
    <property type="entry name" value="Inositol_monoP_metal-BS"/>
</dbReference>
<evidence type="ECO:0000256" key="4">
    <source>
        <dbReference type="ARBA" id="ARBA00009759"/>
    </source>
</evidence>
<dbReference type="FunFam" id="3.30.540.10:FF:000003">
    <property type="entry name" value="Inositol-1-monophosphatase"/>
    <property type="match status" value="1"/>
</dbReference>
<comment type="catalytic activity">
    <reaction evidence="1 11">
        <text>a myo-inositol phosphate + H2O = myo-inositol + phosphate</text>
        <dbReference type="Rhea" id="RHEA:24056"/>
        <dbReference type="ChEBI" id="CHEBI:15377"/>
        <dbReference type="ChEBI" id="CHEBI:17268"/>
        <dbReference type="ChEBI" id="CHEBI:43474"/>
        <dbReference type="ChEBI" id="CHEBI:84139"/>
        <dbReference type="EC" id="3.1.3.25"/>
    </reaction>
</comment>
<dbReference type="GO" id="GO:0004401">
    <property type="term" value="F:histidinol-phosphatase activity"/>
    <property type="evidence" value="ECO:0007669"/>
    <property type="project" value="UniProtKB-EC"/>
</dbReference>
<dbReference type="SUPFAM" id="SSF56655">
    <property type="entry name" value="Carbohydrate phosphatase"/>
    <property type="match status" value="1"/>
</dbReference>
<comment type="cofactor">
    <cofactor evidence="2 10 11">
        <name>Mg(2+)</name>
        <dbReference type="ChEBI" id="CHEBI:18420"/>
    </cofactor>
</comment>
<organism evidence="12">
    <name type="scientific">uncultured Nocardioidaceae bacterium</name>
    <dbReference type="NCBI Taxonomy" id="253824"/>
    <lineage>
        <taxon>Bacteria</taxon>
        <taxon>Bacillati</taxon>
        <taxon>Actinomycetota</taxon>
        <taxon>Actinomycetes</taxon>
        <taxon>Propionibacteriales</taxon>
        <taxon>Nocardioidaceae</taxon>
        <taxon>environmental samples</taxon>
    </lineage>
</organism>
<dbReference type="PROSITE" id="PS00630">
    <property type="entry name" value="IMP_2"/>
    <property type="match status" value="1"/>
</dbReference>
<evidence type="ECO:0000256" key="6">
    <source>
        <dbReference type="ARBA" id="ARBA00022801"/>
    </source>
</evidence>
<keyword evidence="5 10" id="KW-0479">Metal-binding</keyword>
<sequence length="279" mass="29072">MSEYDALRDLARDVALEAAELVRARRREGVEVSATKSSPVDIVTEVDEAAEALVHDRLMGARPQDGFVGEEGASSQSASGVTWIVDPIDGTVNFLYGIPQYAVSIAASKDGTVVAGVVVNVTSGECFAATLGGGATCNDEPLRVRGPVPMSQRLVATGFSYSVDVRAKQAPAVGALLGRVRDIRRLGSAALDLCGIGAGRADGYVEEGLNSWDMAAGGLVATEAGARLETRVGVGGLTCVICAPEDGFDAFVDLVEDCGFVQRMEHAVPGKRPARFSPE</sequence>
<dbReference type="GO" id="GO:0046872">
    <property type="term" value="F:metal ion binding"/>
    <property type="evidence" value="ECO:0007669"/>
    <property type="project" value="UniProtKB-KW"/>
</dbReference>
<dbReference type="InterPro" id="IPR000760">
    <property type="entry name" value="Inositol_monophosphatase-like"/>
</dbReference>
<dbReference type="Gene3D" id="3.30.540.10">
    <property type="entry name" value="Fructose-1,6-Bisphosphatase, subunit A, domain 1"/>
    <property type="match status" value="1"/>
</dbReference>
<evidence type="ECO:0000256" key="8">
    <source>
        <dbReference type="ARBA" id="ARBA00049158"/>
    </source>
</evidence>
<name>A0A6J4M1U7_9ACTN</name>
<reference evidence="12" key="1">
    <citation type="submission" date="2020-02" db="EMBL/GenBank/DDBJ databases">
        <authorList>
            <person name="Meier V. D."/>
        </authorList>
    </citation>
    <scope>NUCLEOTIDE SEQUENCE</scope>
    <source>
        <strain evidence="12">AVDCRST_MAG72</strain>
    </source>
</reference>
<dbReference type="InterPro" id="IPR020550">
    <property type="entry name" value="Inositol_monophosphatase_CS"/>
</dbReference>
<evidence type="ECO:0000256" key="10">
    <source>
        <dbReference type="PIRSR" id="PIRSR600760-2"/>
    </source>
</evidence>
<evidence type="ECO:0000256" key="9">
    <source>
        <dbReference type="ARBA" id="ARBA00053547"/>
    </source>
</evidence>
<dbReference type="Pfam" id="PF00459">
    <property type="entry name" value="Inositol_P"/>
    <property type="match status" value="1"/>
</dbReference>
<dbReference type="PROSITE" id="PS00629">
    <property type="entry name" value="IMP_1"/>
    <property type="match status" value="1"/>
</dbReference>
<evidence type="ECO:0000256" key="11">
    <source>
        <dbReference type="RuleBase" id="RU364068"/>
    </source>
</evidence>
<evidence type="ECO:0000256" key="2">
    <source>
        <dbReference type="ARBA" id="ARBA00001946"/>
    </source>
</evidence>
<dbReference type="GO" id="GO:0046854">
    <property type="term" value="P:phosphatidylinositol phosphate biosynthetic process"/>
    <property type="evidence" value="ECO:0007669"/>
    <property type="project" value="InterPro"/>
</dbReference>
<gene>
    <name evidence="12" type="ORF">AVDCRST_MAG72-1023</name>
</gene>
<dbReference type="AlphaFoldDB" id="A0A6J4M1U7"/>
<dbReference type="GO" id="GO:0008934">
    <property type="term" value="F:inositol monophosphate 1-phosphatase activity"/>
    <property type="evidence" value="ECO:0007669"/>
    <property type="project" value="InterPro"/>
</dbReference>
<comment type="pathway">
    <text evidence="3">Amino-acid biosynthesis; L-histidine biosynthesis; L-histidine from 5-phospho-alpha-D-ribose 1-diphosphate: step 8/9.</text>
</comment>
<feature type="binding site" evidence="10">
    <location>
        <position position="86"/>
    </location>
    <ligand>
        <name>Mg(2+)</name>
        <dbReference type="ChEBI" id="CHEBI:18420"/>
        <label>1</label>
        <note>catalytic</note>
    </ligand>
</feature>
<dbReference type="PANTHER" id="PTHR20854:SF4">
    <property type="entry name" value="INOSITOL-1-MONOPHOSPHATASE-RELATED"/>
    <property type="match status" value="1"/>
</dbReference>
<evidence type="ECO:0000256" key="7">
    <source>
        <dbReference type="ARBA" id="ARBA00022842"/>
    </source>
</evidence>
<dbReference type="EC" id="3.1.3.25" evidence="11"/>